<evidence type="ECO:0000256" key="3">
    <source>
        <dbReference type="ARBA" id="ARBA00022606"/>
    </source>
</evidence>
<dbReference type="PANTHER" id="PTHR21137:SF35">
    <property type="entry name" value="ODORANT RECEPTOR 19A-RELATED"/>
    <property type="match status" value="1"/>
</dbReference>
<dbReference type="InterPro" id="IPR004117">
    <property type="entry name" value="7tm6_olfct_rcpt"/>
</dbReference>
<dbReference type="AlphaFoldDB" id="A0AAV1IUV5"/>
<sequence>MGVMVMMIFQTLNYMFVYHLIGHIQVLKQKIKMEFKPILNDQETRDILIEVFKYHGFILRVFKNVRSAFGINVTTTYLHNLVGDSLMMYQIMYAGKENILLYVVMVIVYIGGLILMSFVLEEIRRQTEDLSDIVYNIPWETMSVSNQKTFLLLLRRVQPPLEFQAFGGLRAGVRPMISVIGFFLAL</sequence>
<evidence type="ECO:0000256" key="7">
    <source>
        <dbReference type="ARBA" id="ARBA00023136"/>
    </source>
</evidence>
<keyword evidence="6 10" id="KW-1133">Transmembrane helix</keyword>
<dbReference type="Proteomes" id="UP001497472">
    <property type="component" value="Unassembled WGS sequence"/>
</dbReference>
<evidence type="ECO:0000256" key="5">
    <source>
        <dbReference type="ARBA" id="ARBA00022725"/>
    </source>
</evidence>
<comment type="subcellular location">
    <subcellularLocation>
        <location evidence="1">Cell membrane</location>
        <topology evidence="1">Multi-pass membrane protein</topology>
    </subcellularLocation>
</comment>
<dbReference type="GO" id="GO:0004984">
    <property type="term" value="F:olfactory receptor activity"/>
    <property type="evidence" value="ECO:0007669"/>
    <property type="project" value="InterPro"/>
</dbReference>
<feature type="transmembrane region" description="Helical" evidence="10">
    <location>
        <begin position="6"/>
        <end position="27"/>
    </location>
</feature>
<keyword evidence="12" id="KW-1185">Reference proteome</keyword>
<proteinExistence type="predicted"/>
<comment type="caution">
    <text evidence="11">The sequence shown here is derived from an EMBL/GenBank/DDBJ whole genome shotgun (WGS) entry which is preliminary data.</text>
</comment>
<feature type="transmembrane region" description="Helical" evidence="10">
    <location>
        <begin position="99"/>
        <end position="120"/>
    </location>
</feature>
<keyword evidence="2" id="KW-1003">Cell membrane</keyword>
<keyword evidence="9" id="KW-0807">Transducer</keyword>
<keyword evidence="5" id="KW-0552">Olfaction</keyword>
<organism evidence="11 12">
    <name type="scientific">Leptosia nina</name>
    <dbReference type="NCBI Taxonomy" id="320188"/>
    <lineage>
        <taxon>Eukaryota</taxon>
        <taxon>Metazoa</taxon>
        <taxon>Ecdysozoa</taxon>
        <taxon>Arthropoda</taxon>
        <taxon>Hexapoda</taxon>
        <taxon>Insecta</taxon>
        <taxon>Pterygota</taxon>
        <taxon>Neoptera</taxon>
        <taxon>Endopterygota</taxon>
        <taxon>Lepidoptera</taxon>
        <taxon>Glossata</taxon>
        <taxon>Ditrysia</taxon>
        <taxon>Papilionoidea</taxon>
        <taxon>Pieridae</taxon>
        <taxon>Pierinae</taxon>
        <taxon>Leptosia</taxon>
    </lineage>
</organism>
<evidence type="ECO:0000256" key="4">
    <source>
        <dbReference type="ARBA" id="ARBA00022692"/>
    </source>
</evidence>
<dbReference type="PANTHER" id="PTHR21137">
    <property type="entry name" value="ODORANT RECEPTOR"/>
    <property type="match status" value="1"/>
</dbReference>
<keyword evidence="3" id="KW-0716">Sensory transduction</keyword>
<evidence type="ECO:0000256" key="6">
    <source>
        <dbReference type="ARBA" id="ARBA00022989"/>
    </source>
</evidence>
<dbReference type="GO" id="GO:0007165">
    <property type="term" value="P:signal transduction"/>
    <property type="evidence" value="ECO:0007669"/>
    <property type="project" value="UniProtKB-KW"/>
</dbReference>
<evidence type="ECO:0000256" key="8">
    <source>
        <dbReference type="ARBA" id="ARBA00023170"/>
    </source>
</evidence>
<evidence type="ECO:0000256" key="2">
    <source>
        <dbReference type="ARBA" id="ARBA00022475"/>
    </source>
</evidence>
<keyword evidence="4 10" id="KW-0812">Transmembrane</keyword>
<protein>
    <submittedName>
        <fullName evidence="11">Uncharacterized protein</fullName>
    </submittedName>
</protein>
<evidence type="ECO:0000256" key="1">
    <source>
        <dbReference type="ARBA" id="ARBA00004651"/>
    </source>
</evidence>
<dbReference type="GO" id="GO:0005886">
    <property type="term" value="C:plasma membrane"/>
    <property type="evidence" value="ECO:0007669"/>
    <property type="project" value="UniProtKB-SubCell"/>
</dbReference>
<gene>
    <name evidence="11" type="ORF">LNINA_LOCUS727</name>
</gene>
<evidence type="ECO:0000256" key="10">
    <source>
        <dbReference type="SAM" id="Phobius"/>
    </source>
</evidence>
<dbReference type="Pfam" id="PF02949">
    <property type="entry name" value="7tm_6"/>
    <property type="match status" value="1"/>
</dbReference>
<name>A0AAV1IUV5_9NEOP</name>
<keyword evidence="7 10" id="KW-0472">Membrane</keyword>
<dbReference type="GO" id="GO:0005549">
    <property type="term" value="F:odorant binding"/>
    <property type="evidence" value="ECO:0007669"/>
    <property type="project" value="InterPro"/>
</dbReference>
<evidence type="ECO:0000256" key="9">
    <source>
        <dbReference type="ARBA" id="ARBA00023224"/>
    </source>
</evidence>
<accession>A0AAV1IUV5</accession>
<evidence type="ECO:0000313" key="12">
    <source>
        <dbReference type="Proteomes" id="UP001497472"/>
    </source>
</evidence>
<keyword evidence="8" id="KW-0675">Receptor</keyword>
<evidence type="ECO:0000313" key="11">
    <source>
        <dbReference type="EMBL" id="CAK1540693.1"/>
    </source>
</evidence>
<dbReference type="EMBL" id="CAVLEF010000001">
    <property type="protein sequence ID" value="CAK1540693.1"/>
    <property type="molecule type" value="Genomic_DNA"/>
</dbReference>
<reference evidence="11 12" key="1">
    <citation type="submission" date="2023-11" db="EMBL/GenBank/DDBJ databases">
        <authorList>
            <person name="Okamura Y."/>
        </authorList>
    </citation>
    <scope>NUCLEOTIDE SEQUENCE [LARGE SCALE GENOMIC DNA]</scope>
</reference>